<evidence type="ECO:0000313" key="2">
    <source>
        <dbReference type="Proteomes" id="UP000215914"/>
    </source>
</evidence>
<dbReference type="InParanoid" id="A0A251S596"/>
<dbReference type="Proteomes" id="UP000215914">
    <property type="component" value="Chromosome 15"/>
</dbReference>
<gene>
    <name evidence="1" type="ORF">HannXRQ_Chr15g0464901</name>
</gene>
<dbReference type="AlphaFoldDB" id="A0A251S596"/>
<reference evidence="2" key="1">
    <citation type="journal article" date="2017" name="Nature">
        <title>The sunflower genome provides insights into oil metabolism, flowering and Asterid evolution.</title>
        <authorList>
            <person name="Badouin H."/>
            <person name="Gouzy J."/>
            <person name="Grassa C.J."/>
            <person name="Murat F."/>
            <person name="Staton S.E."/>
            <person name="Cottret L."/>
            <person name="Lelandais-Briere C."/>
            <person name="Owens G.L."/>
            <person name="Carrere S."/>
            <person name="Mayjonade B."/>
            <person name="Legrand L."/>
            <person name="Gill N."/>
            <person name="Kane N.C."/>
            <person name="Bowers J.E."/>
            <person name="Hubner S."/>
            <person name="Bellec A."/>
            <person name="Berard A."/>
            <person name="Berges H."/>
            <person name="Blanchet N."/>
            <person name="Boniface M.C."/>
            <person name="Brunel D."/>
            <person name="Catrice O."/>
            <person name="Chaidir N."/>
            <person name="Claudel C."/>
            <person name="Donnadieu C."/>
            <person name="Faraut T."/>
            <person name="Fievet G."/>
            <person name="Helmstetter N."/>
            <person name="King M."/>
            <person name="Knapp S.J."/>
            <person name="Lai Z."/>
            <person name="Le Paslier M.C."/>
            <person name="Lippi Y."/>
            <person name="Lorenzon L."/>
            <person name="Mandel J.R."/>
            <person name="Marage G."/>
            <person name="Marchand G."/>
            <person name="Marquand E."/>
            <person name="Bret-Mestries E."/>
            <person name="Morien E."/>
            <person name="Nambeesan S."/>
            <person name="Nguyen T."/>
            <person name="Pegot-Espagnet P."/>
            <person name="Pouilly N."/>
            <person name="Raftis F."/>
            <person name="Sallet E."/>
            <person name="Schiex T."/>
            <person name="Thomas J."/>
            <person name="Vandecasteele C."/>
            <person name="Vares D."/>
            <person name="Vear F."/>
            <person name="Vautrin S."/>
            <person name="Crespi M."/>
            <person name="Mangin B."/>
            <person name="Burke J.M."/>
            <person name="Salse J."/>
            <person name="Munos S."/>
            <person name="Vincourt P."/>
            <person name="Rieseberg L.H."/>
            <person name="Langlade N.B."/>
        </authorList>
    </citation>
    <scope>NUCLEOTIDE SEQUENCE [LARGE SCALE GENOMIC DNA]</scope>
    <source>
        <strain evidence="2">cv. SF193</strain>
    </source>
</reference>
<keyword evidence="2" id="KW-1185">Reference proteome</keyword>
<protein>
    <submittedName>
        <fullName evidence="1">Uncharacterized protein</fullName>
    </submittedName>
</protein>
<name>A0A251S596_HELAN</name>
<sequence length="50" mass="5941">MFLMENVKIRKDVCRVGDEIEVFLMILRICKDMMLRLTEQLRATLALEIV</sequence>
<organism evidence="1 2">
    <name type="scientific">Helianthus annuus</name>
    <name type="common">Common sunflower</name>
    <dbReference type="NCBI Taxonomy" id="4232"/>
    <lineage>
        <taxon>Eukaryota</taxon>
        <taxon>Viridiplantae</taxon>
        <taxon>Streptophyta</taxon>
        <taxon>Embryophyta</taxon>
        <taxon>Tracheophyta</taxon>
        <taxon>Spermatophyta</taxon>
        <taxon>Magnoliopsida</taxon>
        <taxon>eudicotyledons</taxon>
        <taxon>Gunneridae</taxon>
        <taxon>Pentapetalae</taxon>
        <taxon>asterids</taxon>
        <taxon>campanulids</taxon>
        <taxon>Asterales</taxon>
        <taxon>Asteraceae</taxon>
        <taxon>Asteroideae</taxon>
        <taxon>Heliantheae alliance</taxon>
        <taxon>Heliantheae</taxon>
        <taxon>Helianthus</taxon>
    </lineage>
</organism>
<evidence type="ECO:0000313" key="1">
    <source>
        <dbReference type="EMBL" id="OTF93772.1"/>
    </source>
</evidence>
<proteinExistence type="predicted"/>
<dbReference type="EMBL" id="CM007904">
    <property type="protein sequence ID" value="OTF93772.1"/>
    <property type="molecule type" value="Genomic_DNA"/>
</dbReference>
<accession>A0A251S596</accession>